<dbReference type="InterPro" id="IPR005502">
    <property type="entry name" value="Ribosyl_crysJ1"/>
</dbReference>
<feature type="binding site" evidence="1">
    <location>
        <position position="60"/>
    </location>
    <ligand>
        <name>Mg(2+)</name>
        <dbReference type="ChEBI" id="CHEBI:18420"/>
        <label>1</label>
    </ligand>
</feature>
<gene>
    <name evidence="2" type="ORF">IAB74_05825</name>
</gene>
<evidence type="ECO:0000313" key="3">
    <source>
        <dbReference type="Proteomes" id="UP000886796"/>
    </source>
</evidence>
<sequence>MLTRNDLVKNPELAMEKALGALAGLAIGDSFGDAGRVPENHQNYGMILTFDKGKCWSTDDTEFALFTAKMLIDHRGDPTYEQLAKGWLTYIAAQDDFPRGGNSEIEAAENLKRGIMPPESGKRCVYSFSDGACMRISPVGIVCAGDVERAKELAKRDAEVSHYRSGVWAAQAVAAAVATAMVSGTDEEIVQAAMDCIPKDSWLYDNMVHMLELVKQAQTDFCGAWMALHDDYCTRYKAAVEEAIPQAFALFLLSKGDFRKGIILAANFGRDADTIGAIIGALRGAQLGASAIPEGWIERTGYPSGTCLQFTKGLTIRQVAKDLADLIC</sequence>
<evidence type="ECO:0000313" key="2">
    <source>
        <dbReference type="EMBL" id="HIQ68006.1"/>
    </source>
</evidence>
<comment type="caution">
    <text evidence="2">The sequence shown here is derived from an EMBL/GenBank/DDBJ whole genome shotgun (WGS) entry which is preliminary data.</text>
</comment>
<dbReference type="GO" id="GO:0046872">
    <property type="term" value="F:metal ion binding"/>
    <property type="evidence" value="ECO:0007669"/>
    <property type="project" value="UniProtKB-KW"/>
</dbReference>
<evidence type="ECO:0000256" key="1">
    <source>
        <dbReference type="PIRSR" id="PIRSR605502-1"/>
    </source>
</evidence>
<dbReference type="InterPro" id="IPR036705">
    <property type="entry name" value="Ribosyl_crysJ1_sf"/>
</dbReference>
<dbReference type="Pfam" id="PF03747">
    <property type="entry name" value="ADP_ribosyl_GH"/>
    <property type="match status" value="1"/>
</dbReference>
<dbReference type="SUPFAM" id="SSF101478">
    <property type="entry name" value="ADP-ribosylglycohydrolase"/>
    <property type="match status" value="1"/>
</dbReference>
<proteinExistence type="predicted"/>
<dbReference type="PANTHER" id="PTHR16222:SF12">
    <property type="entry name" value="ADP-RIBOSYLGLYCOHYDROLASE-RELATED"/>
    <property type="match status" value="1"/>
</dbReference>
<feature type="binding site" evidence="1">
    <location>
        <position position="273"/>
    </location>
    <ligand>
        <name>Mg(2+)</name>
        <dbReference type="ChEBI" id="CHEBI:18420"/>
        <label>1</label>
    </ligand>
</feature>
<feature type="binding site" evidence="1">
    <location>
        <position position="58"/>
    </location>
    <ligand>
        <name>Mg(2+)</name>
        <dbReference type="ChEBI" id="CHEBI:18420"/>
        <label>1</label>
    </ligand>
</feature>
<dbReference type="InterPro" id="IPR050792">
    <property type="entry name" value="ADP-ribosylglycohydrolase"/>
</dbReference>
<accession>A0A9D0Z2E9</accession>
<reference evidence="2" key="1">
    <citation type="submission" date="2020-10" db="EMBL/GenBank/DDBJ databases">
        <authorList>
            <person name="Gilroy R."/>
        </authorList>
    </citation>
    <scope>NUCLEOTIDE SEQUENCE</scope>
    <source>
        <strain evidence="2">13361</strain>
    </source>
</reference>
<keyword evidence="1" id="KW-0460">Magnesium</keyword>
<dbReference type="Proteomes" id="UP000886796">
    <property type="component" value="Unassembled WGS sequence"/>
</dbReference>
<feature type="binding site" evidence="1">
    <location>
        <position position="274"/>
    </location>
    <ligand>
        <name>Mg(2+)</name>
        <dbReference type="ChEBI" id="CHEBI:18420"/>
        <label>1</label>
    </ligand>
</feature>
<organism evidence="2 3">
    <name type="scientific">Candidatus Faecousia excrementigallinarum</name>
    <dbReference type="NCBI Taxonomy" id="2840806"/>
    <lineage>
        <taxon>Bacteria</taxon>
        <taxon>Bacillati</taxon>
        <taxon>Bacillota</taxon>
        <taxon>Clostridia</taxon>
        <taxon>Eubacteriales</taxon>
        <taxon>Oscillospiraceae</taxon>
        <taxon>Faecousia</taxon>
    </lineage>
</organism>
<protein>
    <submittedName>
        <fullName evidence="2">ADP-ribosylglycohydrolase family protein</fullName>
    </submittedName>
</protein>
<feature type="binding site" evidence="1">
    <location>
        <position position="59"/>
    </location>
    <ligand>
        <name>Mg(2+)</name>
        <dbReference type="ChEBI" id="CHEBI:18420"/>
        <label>1</label>
    </ligand>
</feature>
<dbReference type="PANTHER" id="PTHR16222">
    <property type="entry name" value="ADP-RIBOSYLGLYCOHYDROLASE"/>
    <property type="match status" value="1"/>
</dbReference>
<comment type="cofactor">
    <cofactor evidence="1">
        <name>Mg(2+)</name>
        <dbReference type="ChEBI" id="CHEBI:18420"/>
    </cofactor>
    <text evidence="1">Binds 2 magnesium ions per subunit.</text>
</comment>
<dbReference type="Gene3D" id="1.10.4080.10">
    <property type="entry name" value="ADP-ribosylation/Crystallin J1"/>
    <property type="match status" value="1"/>
</dbReference>
<dbReference type="AlphaFoldDB" id="A0A9D0Z2E9"/>
<keyword evidence="1" id="KW-0479">Metal-binding</keyword>
<dbReference type="EMBL" id="DVFK01000082">
    <property type="protein sequence ID" value="HIQ68006.1"/>
    <property type="molecule type" value="Genomic_DNA"/>
</dbReference>
<reference evidence="2" key="2">
    <citation type="journal article" date="2021" name="PeerJ">
        <title>Extensive microbial diversity within the chicken gut microbiome revealed by metagenomics and culture.</title>
        <authorList>
            <person name="Gilroy R."/>
            <person name="Ravi A."/>
            <person name="Getino M."/>
            <person name="Pursley I."/>
            <person name="Horton D.L."/>
            <person name="Alikhan N.F."/>
            <person name="Baker D."/>
            <person name="Gharbi K."/>
            <person name="Hall N."/>
            <person name="Watson M."/>
            <person name="Adriaenssens E.M."/>
            <person name="Foster-Nyarko E."/>
            <person name="Jarju S."/>
            <person name="Secka A."/>
            <person name="Antonio M."/>
            <person name="Oren A."/>
            <person name="Chaudhuri R.R."/>
            <person name="La Ragione R."/>
            <person name="Hildebrand F."/>
            <person name="Pallen M.J."/>
        </authorList>
    </citation>
    <scope>NUCLEOTIDE SEQUENCE</scope>
    <source>
        <strain evidence="2">13361</strain>
    </source>
</reference>
<feature type="binding site" evidence="1">
    <location>
        <position position="271"/>
    </location>
    <ligand>
        <name>Mg(2+)</name>
        <dbReference type="ChEBI" id="CHEBI:18420"/>
        <label>1</label>
    </ligand>
</feature>
<name>A0A9D0Z2E9_9FIRM</name>